<keyword evidence="10" id="KW-1185">Reference proteome</keyword>
<dbReference type="InterPro" id="IPR010559">
    <property type="entry name" value="Sig_transdc_His_kin_internal"/>
</dbReference>
<keyword evidence="6 7" id="KW-0472">Membrane</keyword>
<evidence type="ECO:0000256" key="4">
    <source>
        <dbReference type="ARBA" id="ARBA00022679"/>
    </source>
</evidence>
<dbReference type="SUPFAM" id="SSF55874">
    <property type="entry name" value="ATPase domain of HSP90 chaperone/DNA topoisomerase II/histidine kinase"/>
    <property type="match status" value="1"/>
</dbReference>
<keyword evidence="7" id="KW-1133">Transmembrane helix</keyword>
<dbReference type="SMART" id="SM00304">
    <property type="entry name" value="HAMP"/>
    <property type="match status" value="1"/>
</dbReference>
<dbReference type="PANTHER" id="PTHR34220:SF7">
    <property type="entry name" value="SENSOR HISTIDINE KINASE YPDA"/>
    <property type="match status" value="1"/>
</dbReference>
<dbReference type="InterPro" id="IPR003660">
    <property type="entry name" value="HAMP_dom"/>
</dbReference>
<keyword evidence="4" id="KW-0808">Transferase</keyword>
<dbReference type="Pfam" id="PF00672">
    <property type="entry name" value="HAMP"/>
    <property type="match status" value="1"/>
</dbReference>
<keyword evidence="2" id="KW-1003">Cell membrane</keyword>
<organism evidence="9 10">
    <name type="scientific">Paenibacillus planticolens</name>
    <dbReference type="NCBI Taxonomy" id="2654976"/>
    <lineage>
        <taxon>Bacteria</taxon>
        <taxon>Bacillati</taxon>
        <taxon>Bacillota</taxon>
        <taxon>Bacilli</taxon>
        <taxon>Bacillales</taxon>
        <taxon>Paenibacillaceae</taxon>
        <taxon>Paenibacillus</taxon>
    </lineage>
</organism>
<keyword evidence="7" id="KW-0812">Transmembrane</keyword>
<evidence type="ECO:0000256" key="1">
    <source>
        <dbReference type="ARBA" id="ARBA00004651"/>
    </source>
</evidence>
<feature type="transmembrane region" description="Helical" evidence="7">
    <location>
        <begin position="12"/>
        <end position="35"/>
    </location>
</feature>
<dbReference type="PANTHER" id="PTHR34220">
    <property type="entry name" value="SENSOR HISTIDINE KINASE YPDA"/>
    <property type="match status" value="1"/>
</dbReference>
<dbReference type="PROSITE" id="PS50885">
    <property type="entry name" value="HAMP"/>
    <property type="match status" value="1"/>
</dbReference>
<evidence type="ECO:0000256" key="5">
    <source>
        <dbReference type="ARBA" id="ARBA00022777"/>
    </source>
</evidence>
<evidence type="ECO:0000256" key="6">
    <source>
        <dbReference type="ARBA" id="ARBA00023136"/>
    </source>
</evidence>
<dbReference type="Gene3D" id="3.30.450.20">
    <property type="entry name" value="PAS domain"/>
    <property type="match status" value="1"/>
</dbReference>
<dbReference type="Pfam" id="PF02518">
    <property type="entry name" value="HATPase_c"/>
    <property type="match status" value="1"/>
</dbReference>
<evidence type="ECO:0000313" key="9">
    <source>
        <dbReference type="EMBL" id="NOU98663.1"/>
    </source>
</evidence>
<comment type="subcellular location">
    <subcellularLocation>
        <location evidence="1">Cell membrane</location>
        <topology evidence="1">Multi-pass membrane protein</topology>
    </subcellularLocation>
</comment>
<name>A0ABX1ZEY6_9BACL</name>
<evidence type="ECO:0000256" key="3">
    <source>
        <dbReference type="ARBA" id="ARBA00022553"/>
    </source>
</evidence>
<feature type="transmembrane region" description="Helical" evidence="7">
    <location>
        <begin position="301"/>
        <end position="325"/>
    </location>
</feature>
<evidence type="ECO:0000313" key="10">
    <source>
        <dbReference type="Proteomes" id="UP000618579"/>
    </source>
</evidence>
<dbReference type="EMBL" id="WHNZ01000007">
    <property type="protein sequence ID" value="NOU98663.1"/>
    <property type="molecule type" value="Genomic_DNA"/>
</dbReference>
<evidence type="ECO:0000256" key="7">
    <source>
        <dbReference type="SAM" id="Phobius"/>
    </source>
</evidence>
<dbReference type="InterPro" id="IPR050640">
    <property type="entry name" value="Bact_2-comp_sensor_kinase"/>
</dbReference>
<reference evidence="9 10" key="1">
    <citation type="submission" date="2019-10" db="EMBL/GenBank/DDBJ databases">
        <title>Description of Paenibacillus pedi sp. nov.</title>
        <authorList>
            <person name="Carlier A."/>
            <person name="Qi S."/>
        </authorList>
    </citation>
    <scope>NUCLEOTIDE SEQUENCE [LARGE SCALE GENOMIC DNA]</scope>
    <source>
        <strain evidence="9 10">LMG 31457</strain>
    </source>
</reference>
<evidence type="ECO:0000259" key="8">
    <source>
        <dbReference type="PROSITE" id="PS50885"/>
    </source>
</evidence>
<keyword evidence="5" id="KW-0418">Kinase</keyword>
<dbReference type="RefSeq" id="WP_171681544.1">
    <property type="nucleotide sequence ID" value="NZ_WHNZ01000007.1"/>
</dbReference>
<dbReference type="Proteomes" id="UP000618579">
    <property type="component" value="Unassembled WGS sequence"/>
</dbReference>
<dbReference type="CDD" id="cd06225">
    <property type="entry name" value="HAMP"/>
    <property type="match status" value="1"/>
</dbReference>
<proteinExistence type="predicted"/>
<dbReference type="Gene3D" id="3.30.565.10">
    <property type="entry name" value="Histidine kinase-like ATPase, C-terminal domain"/>
    <property type="match status" value="1"/>
</dbReference>
<sequence length="600" mass="69105">MKISLKRMSLKWKASIIFVLLVTFPTLFVSNMVLLRYDQILRNQFTTTTENNLRAIELNLSDKIKAIQDMSDYMIYKDEFRLFMTTPFIPVNMEKYYEYKQQVEGFVTFQLISKRYIKSISIQGYNGNGLQIGEPVEGVETSWNRLASEEKGAPVWTDSYPIISGWSGPKRVISMLREINSYEELTKPIGRITVRLDEAEFTGLMTSVIPSKPDSAFILKADGSVLLHNNVSLIGQSYPDSQLLQLLNSTTEQALTYRHNGTTYAVIHRNMQINGWKLVAMVPQETITEQTNALKSSVRTLLITIVFLGILALIGFFVAIIRPILAITKQTARLSKGDFEAHVVVRWHDEIGELGHRFNRMVVTIKELIEYKYKLEIRQRESDLNMLMRQIDPHFLYNTLDMIRWTARMEKAPETSQLIETLSRFFRTSLSRDKRWTTIRDELVFVRAYLELQHKRLGQKLVYSIFMESQLEEVPILNKIIQPLVENSIKHGFHVRTGGRIQVRAYRCDQEVWIDVLDNGKGFNAQQRASIQDALEHGSAREEWLGHALSNIHERIVIVSGKNYGLEIVEVDEGSCVRLKMPLMPTMSDPTAPSVKEGER</sequence>
<dbReference type="Pfam" id="PF06580">
    <property type="entry name" value="His_kinase"/>
    <property type="match status" value="1"/>
</dbReference>
<dbReference type="Gene3D" id="1.10.8.500">
    <property type="entry name" value="HAMP domain in histidine kinase"/>
    <property type="match status" value="1"/>
</dbReference>
<gene>
    <name evidence="9" type="ORF">GC097_01300</name>
</gene>
<dbReference type="SUPFAM" id="SSF158472">
    <property type="entry name" value="HAMP domain-like"/>
    <property type="match status" value="1"/>
</dbReference>
<comment type="caution">
    <text evidence="9">The sequence shown here is derived from an EMBL/GenBank/DDBJ whole genome shotgun (WGS) entry which is preliminary data.</text>
</comment>
<dbReference type="InterPro" id="IPR003594">
    <property type="entry name" value="HATPase_dom"/>
</dbReference>
<accession>A0ABX1ZEY6</accession>
<dbReference type="InterPro" id="IPR036890">
    <property type="entry name" value="HATPase_C_sf"/>
</dbReference>
<protein>
    <submittedName>
        <fullName evidence="9">HAMP domain-containing protein</fullName>
    </submittedName>
</protein>
<keyword evidence="3" id="KW-0597">Phosphoprotein</keyword>
<feature type="domain" description="HAMP" evidence="8">
    <location>
        <begin position="318"/>
        <end position="370"/>
    </location>
</feature>
<evidence type="ECO:0000256" key="2">
    <source>
        <dbReference type="ARBA" id="ARBA00022475"/>
    </source>
</evidence>